<protein>
    <submittedName>
        <fullName evidence="2">Uncharacterized protein</fullName>
    </submittedName>
</protein>
<gene>
    <name evidence="2" type="ORF">MSPICULIGERA_LOCUS9181</name>
</gene>
<sequence>MDLTTIDVWEEIKLHVLRLHGSDRDRRAQLREFRGHIVNITDDDVEVFPPYILTEVPARAGSEGRNYLEWMWHHFDEPDLPRGSYALALVSSDGSLIAPKNVDGFPIYTMDDPFVTYCGTFFGGALGANNVAKAQDKEPPRVQPVAGPEEQKPHTTNTPVEPEDMKPDIKLIPLTKNHT</sequence>
<evidence type="ECO:0000313" key="3">
    <source>
        <dbReference type="Proteomes" id="UP001177023"/>
    </source>
</evidence>
<name>A0AA36FXF9_9BILA</name>
<comment type="caution">
    <text evidence="2">The sequence shown here is derived from an EMBL/GenBank/DDBJ whole genome shotgun (WGS) entry which is preliminary data.</text>
</comment>
<organism evidence="2 3">
    <name type="scientific">Mesorhabditis spiculigera</name>
    <dbReference type="NCBI Taxonomy" id="96644"/>
    <lineage>
        <taxon>Eukaryota</taxon>
        <taxon>Metazoa</taxon>
        <taxon>Ecdysozoa</taxon>
        <taxon>Nematoda</taxon>
        <taxon>Chromadorea</taxon>
        <taxon>Rhabditida</taxon>
        <taxon>Rhabditina</taxon>
        <taxon>Rhabditomorpha</taxon>
        <taxon>Rhabditoidea</taxon>
        <taxon>Rhabditidae</taxon>
        <taxon>Mesorhabditinae</taxon>
        <taxon>Mesorhabditis</taxon>
    </lineage>
</organism>
<dbReference type="EMBL" id="CATQJA010002460">
    <property type="protein sequence ID" value="CAJ0570745.1"/>
    <property type="molecule type" value="Genomic_DNA"/>
</dbReference>
<accession>A0AA36FXF9</accession>
<reference evidence="2" key="1">
    <citation type="submission" date="2023-06" db="EMBL/GenBank/DDBJ databases">
        <authorList>
            <person name="Delattre M."/>
        </authorList>
    </citation>
    <scope>NUCLEOTIDE SEQUENCE</scope>
    <source>
        <strain evidence="2">AF72</strain>
    </source>
</reference>
<dbReference type="Proteomes" id="UP001177023">
    <property type="component" value="Unassembled WGS sequence"/>
</dbReference>
<evidence type="ECO:0000313" key="2">
    <source>
        <dbReference type="EMBL" id="CAJ0570745.1"/>
    </source>
</evidence>
<proteinExistence type="predicted"/>
<keyword evidence="3" id="KW-1185">Reference proteome</keyword>
<evidence type="ECO:0000256" key="1">
    <source>
        <dbReference type="SAM" id="MobiDB-lite"/>
    </source>
</evidence>
<feature type="region of interest" description="Disordered" evidence="1">
    <location>
        <begin position="133"/>
        <end position="179"/>
    </location>
</feature>
<feature type="non-terminal residue" evidence="2">
    <location>
        <position position="179"/>
    </location>
</feature>
<dbReference type="AlphaFoldDB" id="A0AA36FXF9"/>